<sequence length="122" mass="14204">MIKTVTTLKRKAGISTADFRAYYEANHRLIGEKYLSGYATRYMRRYLDPVLDSNGESEEPEFDVVLEIWFPTMDAWRACGEILSSPSASAEIIQDEERLFDRARKRTYMVEEVESEMQEVCT</sequence>
<dbReference type="SUPFAM" id="SSF54909">
    <property type="entry name" value="Dimeric alpha+beta barrel"/>
    <property type="match status" value="1"/>
</dbReference>
<name>A0ABT3T3Q5_9GAMM</name>
<keyword evidence="3" id="KW-1185">Reference proteome</keyword>
<proteinExistence type="predicted"/>
<dbReference type="EMBL" id="SHNO01000001">
    <property type="protein sequence ID" value="MCX2976139.1"/>
    <property type="molecule type" value="Genomic_DNA"/>
</dbReference>
<evidence type="ECO:0000313" key="2">
    <source>
        <dbReference type="EMBL" id="MCX2976139.1"/>
    </source>
</evidence>
<protein>
    <recommendedName>
        <fullName evidence="1">EthD domain-containing protein</fullName>
    </recommendedName>
</protein>
<feature type="domain" description="EthD" evidence="1">
    <location>
        <begin position="11"/>
        <end position="102"/>
    </location>
</feature>
<dbReference type="Proteomes" id="UP001143304">
    <property type="component" value="Unassembled WGS sequence"/>
</dbReference>
<dbReference type="InterPro" id="IPR011008">
    <property type="entry name" value="Dimeric_a/b-barrel"/>
</dbReference>
<evidence type="ECO:0000259" key="1">
    <source>
        <dbReference type="Pfam" id="PF07110"/>
    </source>
</evidence>
<dbReference type="Gene3D" id="3.30.70.100">
    <property type="match status" value="1"/>
</dbReference>
<accession>A0ABT3T3Q5</accession>
<dbReference type="RefSeq" id="WP_279247893.1">
    <property type="nucleotide sequence ID" value="NZ_SHNO01000001.1"/>
</dbReference>
<reference evidence="2" key="1">
    <citation type="submission" date="2019-02" db="EMBL/GenBank/DDBJ databases">
        <authorList>
            <person name="Li S.-H."/>
        </authorList>
    </citation>
    <scope>NUCLEOTIDE SEQUENCE</scope>
    <source>
        <strain evidence="2">IMCC11814</strain>
    </source>
</reference>
<evidence type="ECO:0000313" key="3">
    <source>
        <dbReference type="Proteomes" id="UP001143304"/>
    </source>
</evidence>
<comment type="caution">
    <text evidence="2">The sequence shown here is derived from an EMBL/GenBank/DDBJ whole genome shotgun (WGS) entry which is preliminary data.</text>
</comment>
<dbReference type="Pfam" id="PF07110">
    <property type="entry name" value="EthD"/>
    <property type="match status" value="1"/>
</dbReference>
<dbReference type="InterPro" id="IPR009799">
    <property type="entry name" value="EthD_dom"/>
</dbReference>
<organism evidence="2 3">
    <name type="scientific">Candidatus Marimicrobium litorale</name>
    <dbReference type="NCBI Taxonomy" id="2518991"/>
    <lineage>
        <taxon>Bacteria</taxon>
        <taxon>Pseudomonadati</taxon>
        <taxon>Pseudomonadota</taxon>
        <taxon>Gammaproteobacteria</taxon>
        <taxon>Cellvibrionales</taxon>
        <taxon>Halieaceae</taxon>
        <taxon>Marimicrobium</taxon>
    </lineage>
</organism>
<gene>
    <name evidence="2" type="ORF">EYC82_02050</name>
</gene>